<proteinExistence type="predicted"/>
<dbReference type="PANTHER" id="PTHR36966">
    <property type="entry name" value="REP-ASSOCIATED TYROSINE TRANSPOSASE"/>
    <property type="match status" value="1"/>
</dbReference>
<accession>A0A644VZ64</accession>
<evidence type="ECO:0000313" key="2">
    <source>
        <dbReference type="EMBL" id="MPL96721.1"/>
    </source>
</evidence>
<sequence length="275" mass="31847">MSENFFNRYRIPSARMQHWDYSWNAPYFITICTQHRTCYFGKIFNGEMILSELGKIALQCWIEIPLHFPHIHLGAFVVMPNHVHGVVIIDKPNDGRNDIFDKHSVTICEREIIENKKINDDGNNINGYATNNNEITINNNDGENIINNRETIINNDGEIIINNNRETIINNNRETIMVETGHALSLQATTSSQHNQLNNSIGKNRFQNIGKNSLSSIIGSYKSAVTKNARIIDPNFAWQTRFHEHIIRNHQSFVRIGQYIIENPAKWNNDQFMNR</sequence>
<dbReference type="InterPro" id="IPR002686">
    <property type="entry name" value="Transposase_17"/>
</dbReference>
<dbReference type="EMBL" id="VSSQ01000522">
    <property type="protein sequence ID" value="MPL96721.1"/>
    <property type="molecule type" value="Genomic_DNA"/>
</dbReference>
<comment type="caution">
    <text evidence="2">The sequence shown here is derived from an EMBL/GenBank/DDBJ whole genome shotgun (WGS) entry which is preliminary data.</text>
</comment>
<dbReference type="InterPro" id="IPR052715">
    <property type="entry name" value="RAYT_transposase"/>
</dbReference>
<name>A0A644VZ64_9ZZZZ</name>
<dbReference type="GO" id="GO:0006313">
    <property type="term" value="P:DNA transposition"/>
    <property type="evidence" value="ECO:0007669"/>
    <property type="project" value="InterPro"/>
</dbReference>
<organism evidence="2">
    <name type="scientific">bioreactor metagenome</name>
    <dbReference type="NCBI Taxonomy" id="1076179"/>
    <lineage>
        <taxon>unclassified sequences</taxon>
        <taxon>metagenomes</taxon>
        <taxon>ecological metagenomes</taxon>
    </lineage>
</organism>
<dbReference type="InterPro" id="IPR036515">
    <property type="entry name" value="Transposase_17_sf"/>
</dbReference>
<reference evidence="2" key="1">
    <citation type="submission" date="2019-08" db="EMBL/GenBank/DDBJ databases">
        <authorList>
            <person name="Kucharzyk K."/>
            <person name="Murdoch R.W."/>
            <person name="Higgins S."/>
            <person name="Loffler F."/>
        </authorList>
    </citation>
    <scope>NUCLEOTIDE SEQUENCE</scope>
</reference>
<dbReference type="GO" id="GO:0004803">
    <property type="term" value="F:transposase activity"/>
    <property type="evidence" value="ECO:0007669"/>
    <property type="project" value="InterPro"/>
</dbReference>
<dbReference type="Gene3D" id="3.30.70.1290">
    <property type="entry name" value="Transposase IS200-like"/>
    <property type="match status" value="1"/>
</dbReference>
<dbReference type="SMART" id="SM01321">
    <property type="entry name" value="Y1_Tnp"/>
    <property type="match status" value="1"/>
</dbReference>
<dbReference type="PANTHER" id="PTHR36966:SF1">
    <property type="entry name" value="REP-ASSOCIATED TYROSINE TRANSPOSASE"/>
    <property type="match status" value="1"/>
</dbReference>
<protein>
    <recommendedName>
        <fullName evidence="1">Transposase IS200-like domain-containing protein</fullName>
    </recommendedName>
</protein>
<dbReference type="AlphaFoldDB" id="A0A644VZ64"/>
<gene>
    <name evidence="2" type="ORF">SDC9_42903</name>
</gene>
<evidence type="ECO:0000259" key="1">
    <source>
        <dbReference type="SMART" id="SM01321"/>
    </source>
</evidence>
<feature type="domain" description="Transposase IS200-like" evidence="1">
    <location>
        <begin position="22"/>
        <end position="263"/>
    </location>
</feature>
<dbReference type="GO" id="GO:0043565">
    <property type="term" value="F:sequence-specific DNA binding"/>
    <property type="evidence" value="ECO:0007669"/>
    <property type="project" value="TreeGrafter"/>
</dbReference>
<dbReference type="SUPFAM" id="SSF143422">
    <property type="entry name" value="Transposase IS200-like"/>
    <property type="match status" value="1"/>
</dbReference>